<reference evidence="1 2" key="1">
    <citation type="submission" date="2019-03" db="EMBL/GenBank/DDBJ databases">
        <title>Sequencing the genomes of 1000 actinobacteria strains.</title>
        <authorList>
            <person name="Klenk H.-P."/>
        </authorList>
    </citation>
    <scope>NUCLEOTIDE SEQUENCE [LARGE SCALE GENOMIC DNA]</scope>
    <source>
        <strain evidence="1 2">DSM 44969</strain>
    </source>
</reference>
<proteinExistence type="predicted"/>
<organism evidence="1 2">
    <name type="scientific">Pseudonocardia endophytica</name>
    <dbReference type="NCBI Taxonomy" id="401976"/>
    <lineage>
        <taxon>Bacteria</taxon>
        <taxon>Bacillati</taxon>
        <taxon>Actinomycetota</taxon>
        <taxon>Actinomycetes</taxon>
        <taxon>Pseudonocardiales</taxon>
        <taxon>Pseudonocardiaceae</taxon>
        <taxon>Pseudonocardia</taxon>
    </lineage>
</organism>
<keyword evidence="2" id="KW-1185">Reference proteome</keyword>
<evidence type="ECO:0008006" key="3">
    <source>
        <dbReference type="Google" id="ProtNLM"/>
    </source>
</evidence>
<accession>A0A4V2PI17</accession>
<dbReference type="OrthoDB" id="4538425at2"/>
<sequence length="126" mass="13984">MTGRAGAPVEEVWKLLFDPSRFPEWWYGTVRPDGPEDFTWWLGGDPDLPMPQRMRTDAAAGRVSISCQVNDVRFAWRLAADGDGTAIEVHAELAPSEAHRTEGLRSILTASMLSLTELAEAQPTSW</sequence>
<gene>
    <name evidence="1" type="ORF">EV378_6907</name>
</gene>
<dbReference type="Gene3D" id="3.30.530.20">
    <property type="match status" value="1"/>
</dbReference>
<dbReference type="AlphaFoldDB" id="A0A4V2PI17"/>
<dbReference type="RefSeq" id="WP_132432062.1">
    <property type="nucleotide sequence ID" value="NZ_SMFZ01000002.1"/>
</dbReference>
<name>A0A4V2PI17_PSEEN</name>
<dbReference type="Proteomes" id="UP000295560">
    <property type="component" value="Unassembled WGS sequence"/>
</dbReference>
<evidence type="ECO:0000313" key="1">
    <source>
        <dbReference type="EMBL" id="TCK22896.1"/>
    </source>
</evidence>
<evidence type="ECO:0000313" key="2">
    <source>
        <dbReference type="Proteomes" id="UP000295560"/>
    </source>
</evidence>
<dbReference type="EMBL" id="SMFZ01000002">
    <property type="protein sequence ID" value="TCK22896.1"/>
    <property type="molecule type" value="Genomic_DNA"/>
</dbReference>
<dbReference type="SUPFAM" id="SSF55961">
    <property type="entry name" value="Bet v1-like"/>
    <property type="match status" value="1"/>
</dbReference>
<protein>
    <recommendedName>
        <fullName evidence="3">Polyketide cyclase/dehydrase/lipid transport protein</fullName>
    </recommendedName>
</protein>
<dbReference type="InterPro" id="IPR023393">
    <property type="entry name" value="START-like_dom_sf"/>
</dbReference>
<comment type="caution">
    <text evidence="1">The sequence shown here is derived from an EMBL/GenBank/DDBJ whole genome shotgun (WGS) entry which is preliminary data.</text>
</comment>